<reference evidence="3" key="1">
    <citation type="journal article" date="2019" name="Int. J. Syst. Evol. Microbiol.">
        <title>The Global Catalogue of Microorganisms (GCM) 10K type strain sequencing project: providing services to taxonomists for standard genome sequencing and annotation.</title>
        <authorList>
            <consortium name="The Broad Institute Genomics Platform"/>
            <consortium name="The Broad Institute Genome Sequencing Center for Infectious Disease"/>
            <person name="Wu L."/>
            <person name="Ma J."/>
        </authorList>
    </citation>
    <scope>NUCLEOTIDE SEQUENCE [LARGE SCALE GENOMIC DNA]</scope>
    <source>
        <strain evidence="3">CGMCC 4.7680</strain>
    </source>
</reference>
<name>A0ABQ3KCV8_9PSEU</name>
<proteinExistence type="predicted"/>
<gene>
    <name evidence="2" type="ORF">GCM10017567_32030</name>
</gene>
<accession>A0ABQ3KCV8</accession>
<evidence type="ECO:0000313" key="3">
    <source>
        <dbReference type="Proteomes" id="UP000649955"/>
    </source>
</evidence>
<dbReference type="PANTHER" id="PTHR11092">
    <property type="entry name" value="SUGAR NUCLEOTIDE EPIMERASE RELATED"/>
    <property type="match status" value="1"/>
</dbReference>
<evidence type="ECO:0000313" key="2">
    <source>
        <dbReference type="EMBL" id="GHG12218.1"/>
    </source>
</evidence>
<evidence type="ECO:0000256" key="1">
    <source>
        <dbReference type="SAM" id="MobiDB-lite"/>
    </source>
</evidence>
<dbReference type="Proteomes" id="UP000649955">
    <property type="component" value="Unassembled WGS sequence"/>
</dbReference>
<feature type="compositionally biased region" description="Basic residues" evidence="1">
    <location>
        <begin position="52"/>
        <end position="65"/>
    </location>
</feature>
<feature type="region of interest" description="Disordered" evidence="1">
    <location>
        <begin position="1"/>
        <end position="70"/>
    </location>
</feature>
<dbReference type="SUPFAM" id="SSF51735">
    <property type="entry name" value="NAD(P)-binding Rossmann-fold domains"/>
    <property type="match status" value="1"/>
</dbReference>
<feature type="compositionally biased region" description="Basic and acidic residues" evidence="1">
    <location>
        <begin position="30"/>
        <end position="42"/>
    </location>
</feature>
<organism evidence="2 3">
    <name type="scientific">Amycolatopsis bullii</name>
    <dbReference type="NCBI Taxonomy" id="941987"/>
    <lineage>
        <taxon>Bacteria</taxon>
        <taxon>Bacillati</taxon>
        <taxon>Actinomycetota</taxon>
        <taxon>Actinomycetes</taxon>
        <taxon>Pseudonocardiales</taxon>
        <taxon>Pseudonocardiaceae</taxon>
        <taxon>Amycolatopsis</taxon>
    </lineage>
</organism>
<comment type="caution">
    <text evidence="2">The sequence shown here is derived from an EMBL/GenBank/DDBJ whole genome shotgun (WGS) entry which is preliminary data.</text>
</comment>
<dbReference type="Gene3D" id="3.40.50.720">
    <property type="entry name" value="NAD(P)-binding Rossmann-like Domain"/>
    <property type="match status" value="1"/>
</dbReference>
<dbReference type="InterPro" id="IPR036291">
    <property type="entry name" value="NAD(P)-bd_dom_sf"/>
</dbReference>
<sequence length="165" mass="17894">MAPASGRGTRRHPPRTCSPAASAVGYYGPGRDDEILTGKSERGQGFSPKPLRSGKRRPNRRRRRGSAWSGAAPERLQYPLFAAGLGGPLGTGRQWMPWIGIDDLADAHLHALTRSVLNGPVNAVSPEPVRNAEYTRTPGGVLDRRTLPPGHRRAVPGGPRWFRPP</sequence>
<dbReference type="EMBL" id="BNAW01000011">
    <property type="protein sequence ID" value="GHG12218.1"/>
    <property type="molecule type" value="Genomic_DNA"/>
</dbReference>
<dbReference type="PANTHER" id="PTHR11092:SF0">
    <property type="entry name" value="EPIMERASE FAMILY PROTEIN SDR39U1"/>
    <property type="match status" value="1"/>
</dbReference>
<feature type="region of interest" description="Disordered" evidence="1">
    <location>
        <begin position="129"/>
        <end position="165"/>
    </location>
</feature>
<keyword evidence="3" id="KW-1185">Reference proteome</keyword>
<protein>
    <submittedName>
        <fullName evidence="2">Uncharacterized protein</fullName>
    </submittedName>
</protein>